<evidence type="ECO:0000256" key="5">
    <source>
        <dbReference type="ARBA" id="ARBA00022771"/>
    </source>
</evidence>
<evidence type="ECO:0000256" key="7">
    <source>
        <dbReference type="ARBA" id="ARBA00022989"/>
    </source>
</evidence>
<keyword evidence="5 12" id="KW-0863">Zinc-finger</keyword>
<dbReference type="InterPro" id="IPR005829">
    <property type="entry name" value="Sugar_transporter_CS"/>
</dbReference>
<dbReference type="Pfam" id="PF21180">
    <property type="entry name" value="TOP6A-Spo11_Toprim"/>
    <property type="match status" value="1"/>
</dbReference>
<feature type="domain" description="C2H2-type" evidence="14">
    <location>
        <begin position="799"/>
        <end position="829"/>
    </location>
</feature>
<feature type="transmembrane region" description="Helical" evidence="13">
    <location>
        <begin position="1436"/>
        <end position="1456"/>
    </location>
</feature>
<dbReference type="InterPro" id="IPR036259">
    <property type="entry name" value="MFS_trans_sf"/>
</dbReference>
<keyword evidence="7 13" id="KW-1133">Transmembrane helix</keyword>
<dbReference type="InterPro" id="IPR036078">
    <property type="entry name" value="Spo11/TopoVI_A_sf"/>
</dbReference>
<dbReference type="Gene3D" id="3.10.50.10">
    <property type="match status" value="1"/>
</dbReference>
<evidence type="ECO:0000313" key="15">
    <source>
        <dbReference type="EMBL" id="CUA75765.1"/>
    </source>
</evidence>
<keyword evidence="3 13" id="KW-0812">Transmembrane</keyword>
<dbReference type="Pfam" id="PF00083">
    <property type="entry name" value="Sugar_tr"/>
    <property type="match status" value="1"/>
</dbReference>
<feature type="domain" description="C2H2-type" evidence="14">
    <location>
        <begin position="37"/>
        <end position="67"/>
    </location>
</feature>
<dbReference type="Gene3D" id="3.30.160.60">
    <property type="entry name" value="Classic Zinc Finger"/>
    <property type="match status" value="8"/>
</dbReference>
<dbReference type="Gene3D" id="3.40.1360.10">
    <property type="match status" value="1"/>
</dbReference>
<keyword evidence="10" id="KW-0804">Transcription</keyword>
<feature type="domain" description="C2H2-type" evidence="14">
    <location>
        <begin position="830"/>
        <end position="860"/>
    </location>
</feature>
<feature type="transmembrane region" description="Helical" evidence="13">
    <location>
        <begin position="1299"/>
        <end position="1317"/>
    </location>
</feature>
<feature type="transmembrane region" description="Helical" evidence="13">
    <location>
        <begin position="1468"/>
        <end position="1487"/>
    </location>
</feature>
<dbReference type="SUPFAM" id="SSF56726">
    <property type="entry name" value="DNA topoisomerase IV, alpha subunit"/>
    <property type="match status" value="1"/>
</dbReference>
<feature type="transmembrane region" description="Helical" evidence="13">
    <location>
        <begin position="1374"/>
        <end position="1394"/>
    </location>
</feature>
<evidence type="ECO:0000256" key="6">
    <source>
        <dbReference type="ARBA" id="ARBA00022833"/>
    </source>
</evidence>
<dbReference type="SMART" id="SM00355">
    <property type="entry name" value="ZnF_C2H2"/>
    <property type="match status" value="13"/>
</dbReference>
<feature type="transmembrane region" description="Helical" evidence="13">
    <location>
        <begin position="1202"/>
        <end position="1220"/>
    </location>
</feature>
<feature type="domain" description="C2H2-type" evidence="14">
    <location>
        <begin position="768"/>
        <end position="798"/>
    </location>
</feature>
<dbReference type="InterPro" id="IPR034136">
    <property type="entry name" value="TOPRIM_Topo6A/Spo11"/>
</dbReference>
<dbReference type="GO" id="GO:0005634">
    <property type="term" value="C:nucleus"/>
    <property type="evidence" value="ECO:0007669"/>
    <property type="project" value="UniProtKB-SubCell"/>
</dbReference>
<dbReference type="PANTHER" id="PTHR46179">
    <property type="entry name" value="ZINC FINGER PROTEIN"/>
    <property type="match status" value="1"/>
</dbReference>
<feature type="domain" description="C2H2-type" evidence="14">
    <location>
        <begin position="892"/>
        <end position="922"/>
    </location>
</feature>
<keyword evidence="6" id="KW-0862">Zinc</keyword>
<dbReference type="GO" id="GO:0016020">
    <property type="term" value="C:membrane"/>
    <property type="evidence" value="ECO:0007669"/>
    <property type="project" value="UniProtKB-SubCell"/>
</dbReference>
<dbReference type="GO" id="GO:0005694">
    <property type="term" value="C:chromosome"/>
    <property type="evidence" value="ECO:0007669"/>
    <property type="project" value="InterPro"/>
</dbReference>
<dbReference type="InterPro" id="IPR036236">
    <property type="entry name" value="Znf_C2H2_sf"/>
</dbReference>
<keyword evidence="8" id="KW-0805">Transcription regulation</keyword>
<dbReference type="PROSITE" id="PS00216">
    <property type="entry name" value="SUGAR_TRANSPORT_1"/>
    <property type="match status" value="1"/>
</dbReference>
<dbReference type="InterPro" id="IPR005828">
    <property type="entry name" value="MFS_sugar_transport-like"/>
</dbReference>
<feature type="domain" description="C2H2-type" evidence="14">
    <location>
        <begin position="1014"/>
        <end position="1043"/>
    </location>
</feature>
<evidence type="ECO:0000256" key="3">
    <source>
        <dbReference type="ARBA" id="ARBA00022692"/>
    </source>
</evidence>
<dbReference type="GO" id="GO:0003677">
    <property type="term" value="F:DNA binding"/>
    <property type="evidence" value="ECO:0007669"/>
    <property type="project" value="InterPro"/>
</dbReference>
<dbReference type="GO" id="GO:0022857">
    <property type="term" value="F:transmembrane transporter activity"/>
    <property type="evidence" value="ECO:0007669"/>
    <property type="project" value="InterPro"/>
</dbReference>
<keyword evidence="9 13" id="KW-0472">Membrane</keyword>
<reference evidence="15 16" key="1">
    <citation type="submission" date="2015-07" db="EMBL/GenBank/DDBJ databases">
        <authorList>
            <person name="Noorani M."/>
        </authorList>
    </citation>
    <scope>NUCLEOTIDE SEQUENCE [LARGE SCALE GENOMIC DNA]</scope>
    <source>
        <strain evidence="15">BBA 69670</strain>
    </source>
</reference>
<dbReference type="Gene3D" id="1.20.1250.20">
    <property type="entry name" value="MFS general substrate transporter like domains"/>
    <property type="match status" value="2"/>
</dbReference>
<evidence type="ECO:0000259" key="14">
    <source>
        <dbReference type="PROSITE" id="PS50157"/>
    </source>
</evidence>
<proteinExistence type="predicted"/>
<evidence type="ECO:0000256" key="13">
    <source>
        <dbReference type="SAM" id="Phobius"/>
    </source>
</evidence>
<feature type="domain" description="C2H2-type" evidence="14">
    <location>
        <begin position="737"/>
        <end position="767"/>
    </location>
</feature>
<evidence type="ECO:0000313" key="16">
    <source>
        <dbReference type="Proteomes" id="UP000044841"/>
    </source>
</evidence>
<evidence type="ECO:0000256" key="1">
    <source>
        <dbReference type="ARBA" id="ARBA00004123"/>
    </source>
</evidence>
<protein>
    <submittedName>
        <fullName evidence="15">Putative metabolite transporter C2H8,02 [Schizosaccharomyces pombe 972h-]</fullName>
    </submittedName>
</protein>
<dbReference type="SUPFAM" id="SSF54556">
    <property type="entry name" value="Chitinase insertion domain"/>
    <property type="match status" value="1"/>
</dbReference>
<dbReference type="PANTHER" id="PTHR46179:SF13">
    <property type="entry name" value="C2H2-TYPE DOMAIN-CONTAINING PROTEIN"/>
    <property type="match status" value="1"/>
</dbReference>
<dbReference type="Proteomes" id="UP000044841">
    <property type="component" value="Unassembled WGS sequence"/>
</dbReference>
<keyword evidence="4" id="KW-0479">Metal-binding</keyword>
<keyword evidence="16" id="KW-1185">Reference proteome</keyword>
<dbReference type="GO" id="GO:0008270">
    <property type="term" value="F:zinc ion binding"/>
    <property type="evidence" value="ECO:0007669"/>
    <property type="project" value="UniProtKB-KW"/>
</dbReference>
<evidence type="ECO:0000256" key="10">
    <source>
        <dbReference type="ARBA" id="ARBA00023163"/>
    </source>
</evidence>
<dbReference type="SUPFAM" id="SSF103473">
    <property type="entry name" value="MFS general substrate transporter"/>
    <property type="match status" value="1"/>
</dbReference>
<evidence type="ECO:0000256" key="12">
    <source>
        <dbReference type="PROSITE-ProRule" id="PRU00042"/>
    </source>
</evidence>
<dbReference type="InterPro" id="IPR013087">
    <property type="entry name" value="Znf_C2H2_type"/>
</dbReference>
<sequence>MRTYHGVEIFFCTEDGCSAGLESRGELARHMRLHFPFACQVQDCGYSANTQDGLNSHVRQFHSYDATPYECDEENCNYMTKTGDRGCAPECPRTKSRTLTTTWSTLRSLPPSYRLFPQRASVISHTLRLFALFDTTPKLHTMTTASTVATATVATAPAATATPAAPTIPDVANLPRNKKHWGTDIPIGFPALGDKGWHFSRHYYPPSANAAAALKNQFNAFLMWYESLAKPGSGGGYAVQNPNGEYVMTSRSFISGLGIQQFLNLVAFAEVDLQARSDGVEYDQRIAWYDGGKPVGMREDQINQTTHNLAATFGLERRELQLKASPKGSEAFLGLIEYHRSDGFLVKGSYESFTEIPDLDDIRALHFIHQARFVLTFEHHAALSAAKAEGLPQVLRDRHGHHIMVTSGGQGSIRYKSFLSVLKVLNPDIRILSLGDIDGSGLSVFAAMKFGTIASTYQNRSITVESAEYLHVPIATLIAGKRRMRPLTDKDEKEVKRLEVADHMDQNMARQVRDMRRTGKTSSLAAHRGHFVDDLCPIIEKRLSAPPPSTDNPDLSIAKPSLEPLASNYLNRDACLAELTPLKSIHQEDSSFEIKLGDVSARVEILVSSSTVMLTSLDDDDGERPIDLAELHSSVEKVKSQGFQNIGTTAAGEDITIDHLDRVRWVLEITGDVAMRCPDPIIANRASAVQKYHDCLSAAMSPLLSQTSEEGRVAEAILYMEIIWKEICIMVKGDRPFKCEEEDCAYSAKRQDNLDQHMRHVHSDVRPFECEEEDCAYSAKTQHHLNNHMGSVHSDVRPFKCEEEDCAYSAKRQHHLNEHMRHVHSDVRPFECEEEDCAYSAKTKSTLDQHMRSIHSDARLFKCEEEDCAYSAKRQHHLDQHMRHVHSDVRLFECEEEDCAYSAKSQDALDSHMRHVHSDARPFECEEEDCAYSAKSKSALDQHMRHAHSDDRPFKCEEDGCTHSSKTKGALDAHKRNKHSDEVFECTQAGCEYSGNTKRKLVDHIASKHGPPKYFCEAQDCGANFTTKSPLNSHKKAHTGDTKFVCSISGCQASYNSKNALNLHQNKQHPADMFERKRHQPFNGIGPGTWEAGVSDYKALPLSGAGVFEDSIYGSSYSYGSSKKELVSYDTPDIIRQKAACIKNKGLGGGDRASLRKRGTMLTYVFANQGWGSFVGSLVTMAVLACYKTAMDKNGQVYKIDAVWRIVVGLSLIPAFGTLYQRLTLPESTRFSKTRNIEADEAQKETEAQVEKEAELKKANLETSSSEQSSVQAEVAGIKKKAHIHEFLEYMSEWRHAKLLVGTALSWFLVDIAFYGINLNTSVVLQQIGFDGAGNNAWHKIFRVATGNLIITALGFVPGYYVTVLTVEWLGRKWIQIQGFIMSSVFLAILAARFHDLSSVAFIVCFALMQFFFNFGANATTYMYPAELFPTRYRAFAHGISAASGKAGAILASLAFNALSKKIGTPAVLWIFVGCNLAGAVVTLVCLPEVRGRDPDAIELEERRLAREQRATS</sequence>
<dbReference type="PROSITE" id="PS50157">
    <property type="entry name" value="ZINC_FINGER_C2H2_2"/>
    <property type="match status" value="10"/>
</dbReference>
<feature type="domain" description="C2H2-type" evidence="14">
    <location>
        <begin position="861"/>
        <end position="891"/>
    </location>
</feature>
<dbReference type="InterPro" id="IPR051061">
    <property type="entry name" value="Zinc_finger_trans_reg"/>
</dbReference>
<evidence type="ECO:0000256" key="2">
    <source>
        <dbReference type="ARBA" id="ARBA00004141"/>
    </source>
</evidence>
<feature type="transmembrane region" description="Helical" evidence="13">
    <location>
        <begin position="1341"/>
        <end position="1362"/>
    </location>
</feature>
<feature type="domain" description="C2H2-type" evidence="14">
    <location>
        <begin position="923"/>
        <end position="953"/>
    </location>
</feature>
<feature type="domain" description="C2H2-type" evidence="14">
    <location>
        <begin position="10"/>
        <end position="34"/>
    </location>
</feature>
<dbReference type="InterPro" id="IPR029070">
    <property type="entry name" value="Chitinase_insertion_sf"/>
</dbReference>
<accession>A0A0K6GBC3</accession>
<dbReference type="EMBL" id="CYGV01001606">
    <property type="protein sequence ID" value="CUA75765.1"/>
    <property type="molecule type" value="Genomic_DNA"/>
</dbReference>
<dbReference type="GO" id="GO:0006357">
    <property type="term" value="P:regulation of transcription by RNA polymerase II"/>
    <property type="evidence" value="ECO:0007669"/>
    <property type="project" value="TreeGrafter"/>
</dbReference>
<organism evidence="15 16">
    <name type="scientific">Rhizoctonia solani</name>
    <dbReference type="NCBI Taxonomy" id="456999"/>
    <lineage>
        <taxon>Eukaryota</taxon>
        <taxon>Fungi</taxon>
        <taxon>Dikarya</taxon>
        <taxon>Basidiomycota</taxon>
        <taxon>Agaricomycotina</taxon>
        <taxon>Agaricomycetes</taxon>
        <taxon>Cantharellales</taxon>
        <taxon>Ceratobasidiaceae</taxon>
        <taxon>Rhizoctonia</taxon>
    </lineage>
</organism>
<dbReference type="PROSITE" id="PS00028">
    <property type="entry name" value="ZINC_FINGER_C2H2_1"/>
    <property type="match status" value="3"/>
</dbReference>
<evidence type="ECO:0000256" key="4">
    <source>
        <dbReference type="ARBA" id="ARBA00022723"/>
    </source>
</evidence>
<evidence type="ECO:0000256" key="9">
    <source>
        <dbReference type="ARBA" id="ARBA00023136"/>
    </source>
</evidence>
<evidence type="ECO:0000256" key="11">
    <source>
        <dbReference type="ARBA" id="ARBA00023242"/>
    </source>
</evidence>
<keyword evidence="11" id="KW-0539">Nucleus</keyword>
<comment type="subcellular location">
    <subcellularLocation>
        <location evidence="2">Membrane</location>
        <topology evidence="2">Multi-pass membrane protein</topology>
    </subcellularLocation>
    <subcellularLocation>
        <location evidence="1">Nucleus</location>
    </subcellularLocation>
</comment>
<name>A0A0K6GBC3_9AGAM</name>
<dbReference type="SUPFAM" id="SSF57667">
    <property type="entry name" value="beta-beta-alpha zinc fingers"/>
    <property type="match status" value="6"/>
</dbReference>
<feature type="transmembrane region" description="Helical" evidence="13">
    <location>
        <begin position="1400"/>
        <end position="1424"/>
    </location>
</feature>
<evidence type="ECO:0000256" key="8">
    <source>
        <dbReference type="ARBA" id="ARBA00023015"/>
    </source>
</evidence>
<gene>
    <name evidence="15" type="ORF">RSOLAG22IIIB_11978</name>
</gene>